<sequence>MEHHKLFLNRRTGSLINADSPQQILNNETSQPEEEQNQSNNDTQATQDQNQHEPSVSESDSDMDVSYLCSANTKLPYTHSEDEVIVRFVLKGQNIFKTSSILLWKELEFRKDHPKRTYQSLKNRFLRNIKPHLLTKFKYLIPDSASIDNILVKFPELQSSKGKSKTFKSVAPYRKPILKVNQNVSASAVTTQGKSQQHDSQTDIFLSGSKIADNFPEKVFNSIHRKPYERQFEIINNEIVVTIDNTEKCALPESAFGNSSIYETYLWLKAKNKIQPCVVCGRGEPNLFHLDDDNVDDLDETKIEEENDNENGSGSTEQKDDKEREKETRDATSPDDTGRPSSEKNQNESPSLLRGTTEPTTTVKKLPENKRPLEASENDGDFIQTEYSLRKRSREKCRSNNDINDEEFFRAYERTLEKCRKLFHTTRPARKSRFRGQKKWPYDPSGKWKGHDGNEHGGETESKAKIE</sequence>
<protein>
    <recommendedName>
        <fullName evidence="3">TERF2-interacting telomeric protein 1 Myb domain-containing protein</fullName>
    </recommendedName>
</protein>
<dbReference type="EMBL" id="JAWJWE010000037">
    <property type="protein sequence ID" value="KAK6625543.1"/>
    <property type="molecule type" value="Genomic_DNA"/>
</dbReference>
<evidence type="ECO:0000259" key="3">
    <source>
        <dbReference type="Pfam" id="PF08914"/>
    </source>
</evidence>
<feature type="region of interest" description="Disordered" evidence="2">
    <location>
        <begin position="303"/>
        <end position="381"/>
    </location>
</feature>
<dbReference type="SUPFAM" id="SSF46689">
    <property type="entry name" value="Homeodomain-like"/>
    <property type="match status" value="1"/>
</dbReference>
<comment type="subcellular location">
    <subcellularLocation>
        <location evidence="1">Nucleus</location>
    </subcellularLocation>
</comment>
<feature type="compositionally biased region" description="Basic residues" evidence="2">
    <location>
        <begin position="426"/>
        <end position="438"/>
    </location>
</feature>
<dbReference type="InterPro" id="IPR009057">
    <property type="entry name" value="Homeodomain-like_sf"/>
</dbReference>
<reference evidence="4 5" key="1">
    <citation type="submission" date="2023-10" db="EMBL/GenBank/DDBJ databases">
        <title>Genomes of two closely related lineages of the louse Polyplax serrata with different host specificities.</title>
        <authorList>
            <person name="Martinu J."/>
            <person name="Tarabai H."/>
            <person name="Stefka J."/>
            <person name="Hypsa V."/>
        </authorList>
    </citation>
    <scope>NUCLEOTIDE SEQUENCE [LARGE SCALE GENOMIC DNA]</scope>
    <source>
        <strain evidence="4">HR10_N</strain>
    </source>
</reference>
<comment type="caution">
    <text evidence="4">The sequence shown here is derived from an EMBL/GenBank/DDBJ whole genome shotgun (WGS) entry which is preliminary data.</text>
</comment>
<evidence type="ECO:0000313" key="5">
    <source>
        <dbReference type="Proteomes" id="UP001372834"/>
    </source>
</evidence>
<evidence type="ECO:0000256" key="2">
    <source>
        <dbReference type="SAM" id="MobiDB-lite"/>
    </source>
</evidence>
<dbReference type="Pfam" id="PF08914">
    <property type="entry name" value="Myb_Rap1"/>
    <property type="match status" value="1"/>
</dbReference>
<dbReference type="GO" id="GO:0005634">
    <property type="term" value="C:nucleus"/>
    <property type="evidence" value="ECO:0007669"/>
    <property type="project" value="UniProtKB-SubCell"/>
</dbReference>
<feature type="domain" description="TERF2-interacting telomeric protein 1 Myb" evidence="3">
    <location>
        <begin position="77"/>
        <end position="131"/>
    </location>
</feature>
<accession>A0AAN8P0J4</accession>
<dbReference type="InterPro" id="IPR015010">
    <property type="entry name" value="TERF2IP_Myb"/>
</dbReference>
<feature type="compositionally biased region" description="Basic and acidic residues" evidence="2">
    <location>
        <begin position="449"/>
        <end position="467"/>
    </location>
</feature>
<dbReference type="AlphaFoldDB" id="A0AAN8P0J4"/>
<proteinExistence type="predicted"/>
<feature type="region of interest" description="Disordered" evidence="2">
    <location>
        <begin position="426"/>
        <end position="467"/>
    </location>
</feature>
<dbReference type="Gene3D" id="1.10.10.60">
    <property type="entry name" value="Homeodomain-like"/>
    <property type="match status" value="1"/>
</dbReference>
<feature type="region of interest" description="Disordered" evidence="2">
    <location>
        <begin position="10"/>
        <end position="63"/>
    </location>
</feature>
<feature type="compositionally biased region" description="Polar residues" evidence="2">
    <location>
        <begin position="11"/>
        <end position="30"/>
    </location>
</feature>
<feature type="compositionally biased region" description="Low complexity" evidence="2">
    <location>
        <begin position="37"/>
        <end position="49"/>
    </location>
</feature>
<feature type="compositionally biased region" description="Basic and acidic residues" evidence="2">
    <location>
        <begin position="365"/>
        <end position="374"/>
    </location>
</feature>
<evidence type="ECO:0000313" key="4">
    <source>
        <dbReference type="EMBL" id="KAK6625543.1"/>
    </source>
</evidence>
<name>A0AAN8P0J4_POLSC</name>
<dbReference type="Proteomes" id="UP001372834">
    <property type="component" value="Unassembled WGS sequence"/>
</dbReference>
<organism evidence="4 5">
    <name type="scientific">Polyplax serrata</name>
    <name type="common">Common mouse louse</name>
    <dbReference type="NCBI Taxonomy" id="468196"/>
    <lineage>
        <taxon>Eukaryota</taxon>
        <taxon>Metazoa</taxon>
        <taxon>Ecdysozoa</taxon>
        <taxon>Arthropoda</taxon>
        <taxon>Hexapoda</taxon>
        <taxon>Insecta</taxon>
        <taxon>Pterygota</taxon>
        <taxon>Neoptera</taxon>
        <taxon>Paraneoptera</taxon>
        <taxon>Psocodea</taxon>
        <taxon>Troctomorpha</taxon>
        <taxon>Phthiraptera</taxon>
        <taxon>Anoplura</taxon>
        <taxon>Polyplacidae</taxon>
        <taxon>Polyplax</taxon>
    </lineage>
</organism>
<evidence type="ECO:0000256" key="1">
    <source>
        <dbReference type="ARBA" id="ARBA00004123"/>
    </source>
</evidence>
<gene>
    <name evidence="4" type="ORF">RUM43_005842</name>
</gene>
<feature type="compositionally biased region" description="Basic and acidic residues" evidence="2">
    <location>
        <begin position="317"/>
        <end position="346"/>
    </location>
</feature>